<keyword evidence="2" id="KW-0677">Repeat</keyword>
<name>D2GY05_AILME</name>
<evidence type="ECO:0000313" key="5">
    <source>
        <dbReference type="EMBL" id="EFB28530.1"/>
    </source>
</evidence>
<dbReference type="PROSITE" id="PS50097">
    <property type="entry name" value="BTB"/>
    <property type="match status" value="1"/>
</dbReference>
<keyword evidence="1" id="KW-0880">Kelch repeat</keyword>
<dbReference type="AlphaFoldDB" id="D2GY05"/>
<dbReference type="SMART" id="SM00225">
    <property type="entry name" value="BTB"/>
    <property type="match status" value="1"/>
</dbReference>
<feature type="domain" description="BTB" evidence="4">
    <location>
        <begin position="29"/>
        <end position="96"/>
    </location>
</feature>
<accession>D2GY05</accession>
<feature type="non-terminal residue" evidence="5">
    <location>
        <position position="626"/>
    </location>
</feature>
<reference evidence="5" key="1">
    <citation type="journal article" date="2010" name="Nature">
        <title>The sequence and de novo assembly of the giant panda genome.</title>
        <authorList>
            <person name="Li R."/>
            <person name="Fan W."/>
            <person name="Tian G."/>
            <person name="Zhu H."/>
            <person name="He L."/>
            <person name="Cai J."/>
            <person name="Huang Q."/>
            <person name="Cai Q."/>
            <person name="Li B."/>
            <person name="Bai Y."/>
            <person name="Zhang Z."/>
            <person name="Zhang Y."/>
            <person name="Wang W."/>
            <person name="Li J."/>
            <person name="Wei F."/>
            <person name="Li H."/>
            <person name="Jian M."/>
            <person name="Li J."/>
            <person name="Zhang Z."/>
            <person name="Nielsen R."/>
            <person name="Li D."/>
            <person name="Gu W."/>
            <person name="Yang Z."/>
            <person name="Xuan Z."/>
            <person name="Ryder O.A."/>
            <person name="Leung F.C."/>
            <person name="Zhou Y."/>
            <person name="Cao J."/>
            <person name="Sun X."/>
            <person name="Fu Y."/>
            <person name="Fang X."/>
            <person name="Guo X."/>
            <person name="Wang B."/>
            <person name="Hou R."/>
            <person name="Shen F."/>
            <person name="Mu B."/>
            <person name="Ni P."/>
            <person name="Lin R."/>
            <person name="Qian W."/>
            <person name="Wang G."/>
            <person name="Yu C."/>
            <person name="Nie W."/>
            <person name="Wang J."/>
            <person name="Wu Z."/>
            <person name="Liang H."/>
            <person name="Min J."/>
            <person name="Wu Q."/>
            <person name="Cheng S."/>
            <person name="Ruan J."/>
            <person name="Wang M."/>
            <person name="Shi Z."/>
            <person name="Wen M."/>
            <person name="Liu B."/>
            <person name="Ren X."/>
            <person name="Zheng H."/>
            <person name="Dong D."/>
            <person name="Cook K."/>
            <person name="Shan G."/>
            <person name="Zhang H."/>
            <person name="Kosiol C."/>
            <person name="Xie X."/>
            <person name="Lu Z."/>
            <person name="Zheng H."/>
            <person name="Li Y."/>
            <person name="Steiner C.C."/>
            <person name="Lam T.T."/>
            <person name="Lin S."/>
            <person name="Zhang Q."/>
            <person name="Li G."/>
            <person name="Tian J."/>
            <person name="Gong T."/>
            <person name="Liu H."/>
            <person name="Zhang D."/>
            <person name="Fang L."/>
            <person name="Ye C."/>
            <person name="Zhang J."/>
            <person name="Hu W."/>
            <person name="Xu A."/>
            <person name="Ren Y."/>
            <person name="Zhang G."/>
            <person name="Bruford M.W."/>
            <person name="Li Q."/>
            <person name="Ma L."/>
            <person name="Guo Y."/>
            <person name="An N."/>
            <person name="Hu Y."/>
            <person name="Zheng Y."/>
            <person name="Shi Y."/>
            <person name="Li Z."/>
            <person name="Liu Q."/>
            <person name="Chen Y."/>
            <person name="Zhao J."/>
            <person name="Qu N."/>
            <person name="Zhao S."/>
            <person name="Tian F."/>
            <person name="Wang X."/>
            <person name="Wang H."/>
            <person name="Xu L."/>
            <person name="Liu X."/>
            <person name="Vinar T."/>
            <person name="Wang Y."/>
            <person name="Lam T.W."/>
            <person name="Yiu S.M."/>
            <person name="Liu S."/>
            <person name="Zhang H."/>
            <person name="Li D."/>
            <person name="Huang Y."/>
            <person name="Wang X."/>
            <person name="Yang G."/>
            <person name="Jiang Z."/>
            <person name="Wang J."/>
            <person name="Qin N."/>
            <person name="Li L."/>
            <person name="Li J."/>
            <person name="Bolund L."/>
            <person name="Kristiansen K."/>
            <person name="Wong G.K."/>
            <person name="Olson M."/>
            <person name="Zhang X."/>
            <person name="Li S."/>
            <person name="Yang H."/>
            <person name="Wang J."/>
            <person name="Wang J."/>
        </authorList>
    </citation>
    <scope>NUCLEOTIDE SEQUENCE [LARGE SCALE GENOMIC DNA]</scope>
</reference>
<dbReference type="SUPFAM" id="SSF117281">
    <property type="entry name" value="Kelch motif"/>
    <property type="match status" value="1"/>
</dbReference>
<organism evidence="5">
    <name type="scientific">Ailuropoda melanoleuca</name>
    <name type="common">Giant panda</name>
    <dbReference type="NCBI Taxonomy" id="9646"/>
    <lineage>
        <taxon>Eukaryota</taxon>
        <taxon>Metazoa</taxon>
        <taxon>Chordata</taxon>
        <taxon>Craniata</taxon>
        <taxon>Vertebrata</taxon>
        <taxon>Euteleostomi</taxon>
        <taxon>Mammalia</taxon>
        <taxon>Eutheria</taxon>
        <taxon>Laurasiatheria</taxon>
        <taxon>Carnivora</taxon>
        <taxon>Caniformia</taxon>
        <taxon>Ursidae</taxon>
        <taxon>Ailuropoda</taxon>
    </lineage>
</organism>
<dbReference type="SMART" id="SM00612">
    <property type="entry name" value="Kelch"/>
    <property type="match status" value="4"/>
</dbReference>
<dbReference type="InterPro" id="IPR000210">
    <property type="entry name" value="BTB/POZ_dom"/>
</dbReference>
<dbReference type="InterPro" id="IPR015915">
    <property type="entry name" value="Kelch-typ_b-propeller"/>
</dbReference>
<dbReference type="FunFam" id="3.30.710.10:FF:000135">
    <property type="entry name" value="Kelch-like family member 34"/>
    <property type="match status" value="1"/>
</dbReference>
<dbReference type="InterPro" id="IPR006652">
    <property type="entry name" value="Kelch_1"/>
</dbReference>
<dbReference type="SMART" id="SM00875">
    <property type="entry name" value="BACK"/>
    <property type="match status" value="1"/>
</dbReference>
<dbReference type="PANTHER" id="PTHR45632">
    <property type="entry name" value="LD33804P"/>
    <property type="match status" value="1"/>
</dbReference>
<dbReference type="InterPro" id="IPR011705">
    <property type="entry name" value="BACK"/>
</dbReference>
<dbReference type="PIRSF" id="PIRSF037037">
    <property type="entry name" value="Kelch-like_protein_gigaxonin"/>
    <property type="match status" value="1"/>
</dbReference>
<evidence type="ECO:0000256" key="1">
    <source>
        <dbReference type="ARBA" id="ARBA00022441"/>
    </source>
</evidence>
<dbReference type="CDD" id="cd18264">
    <property type="entry name" value="BTB_POZ_KLHL34"/>
    <property type="match status" value="1"/>
</dbReference>
<dbReference type="SUPFAM" id="SSF54695">
    <property type="entry name" value="POZ domain"/>
    <property type="match status" value="1"/>
</dbReference>
<dbReference type="InterPro" id="IPR017096">
    <property type="entry name" value="BTB-kelch_protein"/>
</dbReference>
<feature type="region of interest" description="Disordered" evidence="3">
    <location>
        <begin position="308"/>
        <end position="329"/>
    </location>
</feature>
<feature type="compositionally biased region" description="Acidic residues" evidence="3">
    <location>
        <begin position="313"/>
        <end position="329"/>
    </location>
</feature>
<gene>
    <name evidence="5" type="ORF">PANDA_001819</name>
</gene>
<sequence length="626" mass="68528">MSYFLSYCKAHGGALLTGYQALRAEGFLCDVTLEVEGSEFLAHRSLLACSSDYFRALFKSHTRESRASVIHLHVPSAAGLQRLLDFIYTAWLPLSMDTVEDTLEAASYLQVTEALGLCGRYLERQLAPENCCFAANVAARFGLAHTLGTAESCIVRHLRELLLRGAGPMGLLELNPTSLKAVLGAPDVARVPEAWLLGLALAWLRQEPEAERLAHCASLLERVRFGLVPADVLRRVYSGSGLVLPPRVKGLIIQALNYHTAPSRQPLLQGEQTSVRSPQTRILLVGGCRAREAVTEEVVVPRGVARGRVAAAEPEEEEEEEDEQLEEEEDWEFTQDVVAFDVYNHRWRSLTRLPAPLLGHSVCTVGNFLFVLGGESPSDGAASPPADGVRAVTAEVHRYDPRFHAWTAVPAMREARAHFWCGAVGEGLLARRDRWTAAGALPRALHGHAGAVGDRGVVYISGGKAGRGEGGASSLREVYALGPGERAWSKRAPMSTARFGHHIAVLRGAVFAFLGRYEPFSEIERYDPGTDQWTRLRPLPYDRFCYGLAVVEETALLLGGLKWRDSRQVPTRNVVGYDLDLDRWEDIGCALPWAWNGLQCAVLQLAEGGDEEREGGLGEAPDLVLG</sequence>
<dbReference type="Pfam" id="PF01344">
    <property type="entry name" value="Kelch_1"/>
    <property type="match status" value="1"/>
</dbReference>
<evidence type="ECO:0000259" key="4">
    <source>
        <dbReference type="PROSITE" id="PS50097"/>
    </source>
</evidence>
<evidence type="ECO:0000256" key="3">
    <source>
        <dbReference type="SAM" id="MobiDB-lite"/>
    </source>
</evidence>
<dbReference type="Gene3D" id="3.30.710.10">
    <property type="entry name" value="Potassium Channel Kv1.1, Chain A"/>
    <property type="match status" value="1"/>
</dbReference>
<proteinExistence type="predicted"/>
<dbReference type="PANTHER" id="PTHR45632:SF8">
    <property type="entry name" value="KELCH-LIKE PROTEIN 34"/>
    <property type="match status" value="1"/>
</dbReference>
<dbReference type="InterPro" id="IPR011333">
    <property type="entry name" value="SKP1/BTB/POZ_sf"/>
</dbReference>
<dbReference type="Pfam" id="PF00651">
    <property type="entry name" value="BTB"/>
    <property type="match status" value="1"/>
</dbReference>
<dbReference type="Gene3D" id="1.25.40.420">
    <property type="match status" value="1"/>
</dbReference>
<dbReference type="InParanoid" id="D2GY05"/>
<dbReference type="Gene3D" id="2.120.10.80">
    <property type="entry name" value="Kelch-type beta propeller"/>
    <property type="match status" value="1"/>
</dbReference>
<dbReference type="Pfam" id="PF07707">
    <property type="entry name" value="BACK"/>
    <property type="match status" value="1"/>
</dbReference>
<protein>
    <recommendedName>
        <fullName evidence="4">BTB domain-containing protein</fullName>
    </recommendedName>
</protein>
<evidence type="ECO:0000256" key="2">
    <source>
        <dbReference type="ARBA" id="ARBA00022737"/>
    </source>
</evidence>
<dbReference type="EMBL" id="GL192372">
    <property type="protein sequence ID" value="EFB28530.1"/>
    <property type="molecule type" value="Genomic_DNA"/>
</dbReference>